<dbReference type="GO" id="GO:0008171">
    <property type="term" value="F:O-methyltransferase activity"/>
    <property type="evidence" value="ECO:0007669"/>
    <property type="project" value="InterPro"/>
</dbReference>
<dbReference type="PROSITE" id="PS00879">
    <property type="entry name" value="ODR_DC_2_2"/>
    <property type="match status" value="1"/>
</dbReference>
<dbReference type="GO" id="GO:0032259">
    <property type="term" value="P:methylation"/>
    <property type="evidence" value="ECO:0007669"/>
    <property type="project" value="UniProtKB-KW"/>
</dbReference>
<keyword evidence="3 7" id="KW-0808">Transferase</keyword>
<evidence type="ECO:0000256" key="2">
    <source>
        <dbReference type="ARBA" id="ARBA00022603"/>
    </source>
</evidence>
<dbReference type="AlphaFoldDB" id="A0A834WCA1"/>
<evidence type="ECO:0000259" key="6">
    <source>
        <dbReference type="Pfam" id="PF00891"/>
    </source>
</evidence>
<dbReference type="InterPro" id="IPR016461">
    <property type="entry name" value="COMT-like"/>
</dbReference>
<dbReference type="PROSITE" id="PS51683">
    <property type="entry name" value="SAM_OMT_II"/>
    <property type="match status" value="1"/>
</dbReference>
<evidence type="ECO:0000256" key="1">
    <source>
        <dbReference type="ARBA" id="ARBA00001933"/>
    </source>
</evidence>
<dbReference type="Proteomes" id="UP000634136">
    <property type="component" value="Unassembled WGS sequence"/>
</dbReference>
<evidence type="ECO:0000256" key="4">
    <source>
        <dbReference type="ARBA" id="ARBA00022691"/>
    </source>
</evidence>
<dbReference type="Pfam" id="PF00891">
    <property type="entry name" value="Methyltransf_2"/>
    <property type="match status" value="1"/>
</dbReference>
<comment type="caution">
    <text evidence="7">The sequence shown here is derived from an EMBL/GenBank/DDBJ whole genome shotgun (WGS) entry which is preliminary data.</text>
</comment>
<proteinExistence type="predicted"/>
<protein>
    <submittedName>
        <fullName evidence="7">Isoliquiritigenin 2'-O-methyltransferase-like</fullName>
    </submittedName>
</protein>
<comment type="cofactor">
    <cofactor evidence="1">
        <name>pyridoxal 5'-phosphate</name>
        <dbReference type="ChEBI" id="CHEBI:597326"/>
    </cofactor>
</comment>
<dbReference type="EMBL" id="JAAIUW010000010">
    <property type="protein sequence ID" value="KAF7811924.1"/>
    <property type="molecule type" value="Genomic_DNA"/>
</dbReference>
<sequence>MAGISAIQMRKYLEVYNGFEGVSTLVDVGGGVGQSLKIIISKYPNIKKGIEHIGGNMYVSVLKGDAVMVKATCLNWSEEKCVVPLKNCHTIPQNGKVIIFDMIMPEEAKSSDVANQELTHVFLACSHYEDVECRPPQKEDVERPRPLSRRG</sequence>
<evidence type="ECO:0000256" key="5">
    <source>
        <dbReference type="ARBA" id="ARBA00023239"/>
    </source>
</evidence>
<evidence type="ECO:0000313" key="7">
    <source>
        <dbReference type="EMBL" id="KAF7811924.1"/>
    </source>
</evidence>
<gene>
    <name evidence="7" type="ORF">G2W53_032900</name>
</gene>
<dbReference type="InterPro" id="IPR001077">
    <property type="entry name" value="COMT_C"/>
</dbReference>
<organism evidence="7 8">
    <name type="scientific">Senna tora</name>
    <dbReference type="NCBI Taxonomy" id="362788"/>
    <lineage>
        <taxon>Eukaryota</taxon>
        <taxon>Viridiplantae</taxon>
        <taxon>Streptophyta</taxon>
        <taxon>Embryophyta</taxon>
        <taxon>Tracheophyta</taxon>
        <taxon>Spermatophyta</taxon>
        <taxon>Magnoliopsida</taxon>
        <taxon>eudicotyledons</taxon>
        <taxon>Gunneridae</taxon>
        <taxon>Pentapetalae</taxon>
        <taxon>rosids</taxon>
        <taxon>fabids</taxon>
        <taxon>Fabales</taxon>
        <taxon>Fabaceae</taxon>
        <taxon>Caesalpinioideae</taxon>
        <taxon>Cassia clade</taxon>
        <taxon>Senna</taxon>
    </lineage>
</organism>
<dbReference type="Gene3D" id="3.40.50.150">
    <property type="entry name" value="Vaccinia Virus protein VP39"/>
    <property type="match status" value="2"/>
</dbReference>
<evidence type="ECO:0000256" key="3">
    <source>
        <dbReference type="ARBA" id="ARBA00022679"/>
    </source>
</evidence>
<evidence type="ECO:0000313" key="8">
    <source>
        <dbReference type="Proteomes" id="UP000634136"/>
    </source>
</evidence>
<keyword evidence="4" id="KW-0949">S-adenosyl-L-methionine</keyword>
<name>A0A834WCA1_9FABA</name>
<feature type="domain" description="O-methyltransferase C-terminal" evidence="6">
    <location>
        <begin position="47"/>
        <end position="112"/>
    </location>
</feature>
<keyword evidence="2 7" id="KW-0489">Methyltransferase</keyword>
<dbReference type="OrthoDB" id="1606438at2759"/>
<reference evidence="7" key="1">
    <citation type="submission" date="2020-09" db="EMBL/GenBank/DDBJ databases">
        <title>Genome-Enabled Discovery of Anthraquinone Biosynthesis in Senna tora.</title>
        <authorList>
            <person name="Kang S.-H."/>
            <person name="Pandey R.P."/>
            <person name="Lee C.-M."/>
            <person name="Sim J.-S."/>
            <person name="Jeong J.-T."/>
            <person name="Choi B.-S."/>
            <person name="Jung M."/>
            <person name="Ginzburg D."/>
            <person name="Zhao K."/>
            <person name="Won S.Y."/>
            <person name="Oh T.-J."/>
            <person name="Yu Y."/>
            <person name="Kim N.-H."/>
            <person name="Lee O.R."/>
            <person name="Lee T.-H."/>
            <person name="Bashyal P."/>
            <person name="Kim T.-S."/>
            <person name="Lee W.-H."/>
            <person name="Kawkins C."/>
            <person name="Kim C.-K."/>
            <person name="Kim J.S."/>
            <person name="Ahn B.O."/>
            <person name="Rhee S.Y."/>
            <person name="Sohng J.K."/>
        </authorList>
    </citation>
    <scope>NUCLEOTIDE SEQUENCE</scope>
    <source>
        <tissue evidence="7">Leaf</tissue>
    </source>
</reference>
<dbReference type="PANTHER" id="PTHR11746">
    <property type="entry name" value="O-METHYLTRANSFERASE"/>
    <property type="match status" value="1"/>
</dbReference>
<keyword evidence="5" id="KW-0456">Lyase</keyword>
<dbReference type="InterPro" id="IPR029063">
    <property type="entry name" value="SAM-dependent_MTases_sf"/>
</dbReference>
<keyword evidence="8" id="KW-1185">Reference proteome</keyword>
<dbReference type="SUPFAM" id="SSF53335">
    <property type="entry name" value="S-adenosyl-L-methionine-dependent methyltransferases"/>
    <property type="match status" value="1"/>
</dbReference>
<accession>A0A834WCA1</accession>
<dbReference type="InterPro" id="IPR022657">
    <property type="entry name" value="De-COase2_CS"/>
</dbReference>